<reference evidence="6" key="1">
    <citation type="submission" date="2021-09" db="EMBL/GenBank/DDBJ databases">
        <title>Genome analysis of Fictibacillus sp. KIGAM418 isolated from marine sediment.</title>
        <authorList>
            <person name="Seo M.-J."/>
            <person name="Cho E.-S."/>
            <person name="Hwang C.Y."/>
        </authorList>
    </citation>
    <scope>NUCLEOTIDE SEQUENCE</scope>
    <source>
        <strain evidence="6">KIGAM418</strain>
    </source>
</reference>
<dbReference type="AlphaFoldDB" id="A0A9X1XAM0"/>
<dbReference type="InterPro" id="IPR006059">
    <property type="entry name" value="SBP"/>
</dbReference>
<keyword evidence="2" id="KW-0732">Signal</keyword>
<dbReference type="EMBL" id="JAIWJX010000002">
    <property type="protein sequence ID" value="MCK6255690.1"/>
    <property type="molecule type" value="Genomic_DNA"/>
</dbReference>
<sequence>MKKMMVMVSAFSLSVSLLSGCSGKESDDEKIHLEFFQNKSEAVGTFDKLISKFEKEHPNIDIEQNNVPDSETVLRTRLVKEDVPDILGIGGNATYGDIAEADVFYDFTKDPAVDKVIPNYVQALNQLAGKKNEVNGIPFATNANMVLYNKAKFRKLGLQVPQTWDELISTAQKIKKEGQVPFYLTLKDAWTAMVPFNSLIANTQGENFFKERDADRTTFQKRYGEASEKMLTLLKYGHKDNFGRDYNSGNKAFANGESFMYLQGNWAISSIKSLNKNIDIGTFPLPATNDPAKNKLVSGVDTVLTMSKDNPHKKESLMFINFLLKPENTKMYMKEQNSFSAVKGVYQDDPALANLNPYFKKQQITGFPEHFFPAGIPIANLLQGFLIQKEEKPFLKKLDREWDKVKARQ</sequence>
<evidence type="ECO:0000256" key="4">
    <source>
        <dbReference type="ARBA" id="ARBA00023139"/>
    </source>
</evidence>
<keyword evidence="5" id="KW-0449">Lipoprotein</keyword>
<dbReference type="RefSeq" id="WP_248251482.1">
    <property type="nucleotide sequence ID" value="NZ_JAIWJX010000002.1"/>
</dbReference>
<keyword evidence="4" id="KW-0564">Palmitate</keyword>
<dbReference type="SUPFAM" id="SSF53850">
    <property type="entry name" value="Periplasmic binding protein-like II"/>
    <property type="match status" value="1"/>
</dbReference>
<organism evidence="6 7">
    <name type="scientific">Fictibacillus marinisediminis</name>
    <dbReference type="NCBI Taxonomy" id="2878389"/>
    <lineage>
        <taxon>Bacteria</taxon>
        <taxon>Bacillati</taxon>
        <taxon>Bacillota</taxon>
        <taxon>Bacilli</taxon>
        <taxon>Bacillales</taxon>
        <taxon>Fictibacillaceae</taxon>
        <taxon>Fictibacillus</taxon>
    </lineage>
</organism>
<name>A0A9X1XAM0_9BACL</name>
<keyword evidence="3" id="KW-0472">Membrane</keyword>
<evidence type="ECO:0000256" key="2">
    <source>
        <dbReference type="ARBA" id="ARBA00022729"/>
    </source>
</evidence>
<keyword evidence="1" id="KW-1003">Cell membrane</keyword>
<evidence type="ECO:0000256" key="3">
    <source>
        <dbReference type="ARBA" id="ARBA00023136"/>
    </source>
</evidence>
<proteinExistence type="predicted"/>
<comment type="caution">
    <text evidence="6">The sequence shown here is derived from an EMBL/GenBank/DDBJ whole genome shotgun (WGS) entry which is preliminary data.</text>
</comment>
<dbReference type="Pfam" id="PF01547">
    <property type="entry name" value="SBP_bac_1"/>
    <property type="match status" value="1"/>
</dbReference>
<evidence type="ECO:0000256" key="1">
    <source>
        <dbReference type="ARBA" id="ARBA00022475"/>
    </source>
</evidence>
<dbReference type="PANTHER" id="PTHR43649:SF33">
    <property type="entry name" value="POLYGALACTURONAN_RHAMNOGALACTURONAN-BINDING PROTEIN YTCQ"/>
    <property type="match status" value="1"/>
</dbReference>
<evidence type="ECO:0000256" key="5">
    <source>
        <dbReference type="ARBA" id="ARBA00023288"/>
    </source>
</evidence>
<dbReference type="Proteomes" id="UP001139011">
    <property type="component" value="Unassembled WGS sequence"/>
</dbReference>
<dbReference type="InterPro" id="IPR050490">
    <property type="entry name" value="Bact_solute-bd_prot1"/>
</dbReference>
<keyword evidence="7" id="KW-1185">Reference proteome</keyword>
<protein>
    <submittedName>
        <fullName evidence="6">ABC transporter substrate-binding protein</fullName>
    </submittedName>
</protein>
<dbReference type="PANTHER" id="PTHR43649">
    <property type="entry name" value="ARABINOSE-BINDING PROTEIN-RELATED"/>
    <property type="match status" value="1"/>
</dbReference>
<dbReference type="Gene3D" id="3.40.190.10">
    <property type="entry name" value="Periplasmic binding protein-like II"/>
    <property type="match status" value="2"/>
</dbReference>
<evidence type="ECO:0000313" key="7">
    <source>
        <dbReference type="Proteomes" id="UP001139011"/>
    </source>
</evidence>
<gene>
    <name evidence="6" type="ORF">LCY76_03515</name>
</gene>
<dbReference type="PROSITE" id="PS51257">
    <property type="entry name" value="PROKAR_LIPOPROTEIN"/>
    <property type="match status" value="1"/>
</dbReference>
<accession>A0A9X1XAM0</accession>
<evidence type="ECO:0000313" key="6">
    <source>
        <dbReference type="EMBL" id="MCK6255690.1"/>
    </source>
</evidence>